<evidence type="ECO:0000259" key="11">
    <source>
        <dbReference type="SMART" id="SM00387"/>
    </source>
</evidence>
<evidence type="ECO:0000313" key="13">
    <source>
        <dbReference type="Proteomes" id="UP000450000"/>
    </source>
</evidence>
<dbReference type="InterPro" id="IPR050482">
    <property type="entry name" value="Sensor_HK_TwoCompSys"/>
</dbReference>
<keyword evidence="4" id="KW-0808">Transferase</keyword>
<feature type="compositionally biased region" description="Pro residues" evidence="9">
    <location>
        <begin position="1"/>
        <end position="26"/>
    </location>
</feature>
<feature type="domain" description="Histidine kinase/HSP90-like ATPase" evidence="11">
    <location>
        <begin position="318"/>
        <end position="410"/>
    </location>
</feature>
<keyword evidence="3" id="KW-0597">Phosphoprotein</keyword>
<keyword evidence="7" id="KW-0067">ATP-binding</keyword>
<dbReference type="GO" id="GO:0016020">
    <property type="term" value="C:membrane"/>
    <property type="evidence" value="ECO:0007669"/>
    <property type="project" value="InterPro"/>
</dbReference>
<dbReference type="GO" id="GO:0046983">
    <property type="term" value="F:protein dimerization activity"/>
    <property type="evidence" value="ECO:0007669"/>
    <property type="project" value="InterPro"/>
</dbReference>
<dbReference type="CDD" id="cd16917">
    <property type="entry name" value="HATPase_UhpB-NarQ-NarX-like"/>
    <property type="match status" value="1"/>
</dbReference>
<dbReference type="Pfam" id="PF07730">
    <property type="entry name" value="HisKA_3"/>
    <property type="match status" value="1"/>
</dbReference>
<dbReference type="Gene3D" id="1.20.5.1930">
    <property type="match status" value="1"/>
</dbReference>
<protein>
    <recommendedName>
        <fullName evidence="2">histidine kinase</fullName>
        <ecNumber evidence="2">2.7.13.3</ecNumber>
    </recommendedName>
</protein>
<dbReference type="Proteomes" id="UP000450000">
    <property type="component" value="Unassembled WGS sequence"/>
</dbReference>
<proteinExistence type="predicted"/>
<evidence type="ECO:0000256" key="8">
    <source>
        <dbReference type="ARBA" id="ARBA00023012"/>
    </source>
</evidence>
<gene>
    <name evidence="12" type="ORF">F7Q99_07025</name>
</gene>
<reference evidence="12 13" key="1">
    <citation type="submission" date="2019-09" db="EMBL/GenBank/DDBJ databases">
        <title>Genome Sequences of Streptomyces kaniharaensis ATCC 21070.</title>
        <authorList>
            <person name="Zhu W."/>
            <person name="De Crecy-Lagard V."/>
            <person name="Richards N.G."/>
        </authorList>
    </citation>
    <scope>NUCLEOTIDE SEQUENCE [LARGE SCALE GENOMIC DNA]</scope>
    <source>
        <strain evidence="12 13">SF-557</strain>
    </source>
</reference>
<dbReference type="Pfam" id="PF02518">
    <property type="entry name" value="HATPase_c"/>
    <property type="match status" value="1"/>
</dbReference>
<feature type="transmembrane region" description="Helical" evidence="10">
    <location>
        <begin position="69"/>
        <end position="88"/>
    </location>
</feature>
<feature type="transmembrane region" description="Helical" evidence="10">
    <location>
        <begin position="38"/>
        <end position="57"/>
    </location>
</feature>
<dbReference type="InterPro" id="IPR003594">
    <property type="entry name" value="HATPase_dom"/>
</dbReference>
<evidence type="ECO:0000256" key="9">
    <source>
        <dbReference type="SAM" id="MobiDB-lite"/>
    </source>
</evidence>
<dbReference type="EC" id="2.7.13.3" evidence="2"/>
<keyword evidence="6 12" id="KW-0418">Kinase</keyword>
<dbReference type="PANTHER" id="PTHR24421:SF10">
    <property type="entry name" value="NITRATE_NITRITE SENSOR PROTEIN NARQ"/>
    <property type="match status" value="1"/>
</dbReference>
<organism evidence="12 13">
    <name type="scientific">Streptomyces kaniharaensis</name>
    <dbReference type="NCBI Taxonomy" id="212423"/>
    <lineage>
        <taxon>Bacteria</taxon>
        <taxon>Bacillati</taxon>
        <taxon>Actinomycetota</taxon>
        <taxon>Actinomycetes</taxon>
        <taxon>Kitasatosporales</taxon>
        <taxon>Streptomycetaceae</taxon>
        <taxon>Streptomyces</taxon>
    </lineage>
</organism>
<comment type="caution">
    <text evidence="12">The sequence shown here is derived from an EMBL/GenBank/DDBJ whole genome shotgun (WGS) entry which is preliminary data.</text>
</comment>
<dbReference type="Gene3D" id="3.30.565.10">
    <property type="entry name" value="Histidine kinase-like ATPase, C-terminal domain"/>
    <property type="match status" value="1"/>
</dbReference>
<keyword evidence="8" id="KW-0902">Two-component regulatory system</keyword>
<feature type="region of interest" description="Disordered" evidence="9">
    <location>
        <begin position="1"/>
        <end position="35"/>
    </location>
</feature>
<dbReference type="InterPro" id="IPR036890">
    <property type="entry name" value="HATPase_C_sf"/>
</dbReference>
<evidence type="ECO:0000256" key="4">
    <source>
        <dbReference type="ARBA" id="ARBA00022679"/>
    </source>
</evidence>
<dbReference type="GO" id="GO:0005524">
    <property type="term" value="F:ATP binding"/>
    <property type="evidence" value="ECO:0007669"/>
    <property type="project" value="UniProtKB-KW"/>
</dbReference>
<evidence type="ECO:0000256" key="3">
    <source>
        <dbReference type="ARBA" id="ARBA00022553"/>
    </source>
</evidence>
<dbReference type="GO" id="GO:0000155">
    <property type="term" value="F:phosphorelay sensor kinase activity"/>
    <property type="evidence" value="ECO:0007669"/>
    <property type="project" value="InterPro"/>
</dbReference>
<keyword evidence="10" id="KW-0812">Transmembrane</keyword>
<dbReference type="EMBL" id="WBOF01000001">
    <property type="protein sequence ID" value="MQS12054.1"/>
    <property type="molecule type" value="Genomic_DNA"/>
</dbReference>
<evidence type="ECO:0000256" key="2">
    <source>
        <dbReference type="ARBA" id="ARBA00012438"/>
    </source>
</evidence>
<dbReference type="OrthoDB" id="227596at2"/>
<dbReference type="SUPFAM" id="SSF55874">
    <property type="entry name" value="ATPase domain of HSP90 chaperone/DNA topoisomerase II/histidine kinase"/>
    <property type="match status" value="1"/>
</dbReference>
<accession>A0A6N7KPL6</accession>
<evidence type="ECO:0000313" key="12">
    <source>
        <dbReference type="EMBL" id="MQS12054.1"/>
    </source>
</evidence>
<name>A0A6N7KPL6_9ACTN</name>
<evidence type="ECO:0000256" key="10">
    <source>
        <dbReference type="SAM" id="Phobius"/>
    </source>
</evidence>
<keyword evidence="5" id="KW-0547">Nucleotide-binding</keyword>
<evidence type="ECO:0000256" key="5">
    <source>
        <dbReference type="ARBA" id="ARBA00022741"/>
    </source>
</evidence>
<sequence length="414" mass="43956">MPPTSPSPEQPPAGPHEEPPGPPWRPPWARAGARGRPPGLAVAAAVAVVQVVGSTLAGRNQGGRVSLDAFGYVLLLLGPALLVLRGRWPLAVVAGTSVVTATYLAAGYPYGPVFVSWLIACCAAIGGGHRRAAWAGLAGVYLVHVLVTFVLPRSWQRTPPSTFSWQQELGLLAWLLLVMAVAEIVRFRRERIAAHRAYRQQLAQRRADEERLKMARELHDILAHSLSLINIQAGVALALLDRRPEEARTALTTIKSTSKEALGEVRQVLATLRGPGAAPRTPAPGLDRLDELTAQADRVGLAVEMHERGERRPLTAAVDLTAFRIVQEALTNVIRHSVARQAVVVLDWTVPGVLVVRVEDPGPAVLGDAGGTGSGLAGMRERVAAFGGTISAGPLPGGGFRVRAELPTPKAEGE</sequence>
<dbReference type="InterPro" id="IPR011712">
    <property type="entry name" value="Sig_transdc_His_kin_sub3_dim/P"/>
</dbReference>
<comment type="catalytic activity">
    <reaction evidence="1">
        <text>ATP + protein L-histidine = ADP + protein N-phospho-L-histidine.</text>
        <dbReference type="EC" id="2.7.13.3"/>
    </reaction>
</comment>
<keyword evidence="10" id="KW-1133">Transmembrane helix</keyword>
<evidence type="ECO:0000256" key="6">
    <source>
        <dbReference type="ARBA" id="ARBA00022777"/>
    </source>
</evidence>
<keyword evidence="10" id="KW-0472">Membrane</keyword>
<dbReference type="SMART" id="SM00387">
    <property type="entry name" value="HATPase_c"/>
    <property type="match status" value="1"/>
</dbReference>
<evidence type="ECO:0000256" key="7">
    <source>
        <dbReference type="ARBA" id="ARBA00022840"/>
    </source>
</evidence>
<keyword evidence="13" id="KW-1185">Reference proteome</keyword>
<feature type="transmembrane region" description="Helical" evidence="10">
    <location>
        <begin position="108"/>
        <end position="125"/>
    </location>
</feature>
<feature type="transmembrane region" description="Helical" evidence="10">
    <location>
        <begin position="132"/>
        <end position="151"/>
    </location>
</feature>
<dbReference type="PANTHER" id="PTHR24421">
    <property type="entry name" value="NITRATE/NITRITE SENSOR PROTEIN NARX-RELATED"/>
    <property type="match status" value="1"/>
</dbReference>
<evidence type="ECO:0000256" key="1">
    <source>
        <dbReference type="ARBA" id="ARBA00000085"/>
    </source>
</evidence>
<feature type="transmembrane region" description="Helical" evidence="10">
    <location>
        <begin position="171"/>
        <end position="187"/>
    </location>
</feature>
<dbReference type="AlphaFoldDB" id="A0A6N7KPL6"/>